<name>A0A7W4JQT1_9PROT</name>
<sequence length="170" mass="17938">MTAPLRRLGQRILMALGIARQIADTDESLTVSRLQVVLPGGEIRSDVPLLQQYGLASRPVEGADIVVIFQGGDRTRGVAVASGDQRNRPAALQPGDVSLYHPRTGSRVWMKSDGSIQIDPVSGKGTISGNWTFSGTVTAADFIADGVHLTTHEHGGVQQGNDQTGAPVTT</sequence>
<reference evidence="2 3" key="1">
    <citation type="submission" date="2020-04" db="EMBL/GenBank/DDBJ databases">
        <title>Description of novel Gluconacetobacter.</title>
        <authorList>
            <person name="Sombolestani A."/>
        </authorList>
    </citation>
    <scope>NUCLEOTIDE SEQUENCE [LARGE SCALE GENOMIC DNA]</scope>
    <source>
        <strain evidence="2 3">LMG 21311</strain>
    </source>
</reference>
<accession>A0A7W4JQT1</accession>
<dbReference type="AlphaFoldDB" id="A0A7W4JQT1"/>
<dbReference type="InterPro" id="IPR014462">
    <property type="entry name" value="Phage_Mu_Gp45"/>
</dbReference>
<comment type="caution">
    <text evidence="2">The sequence shown here is derived from an EMBL/GenBank/DDBJ whole genome shotgun (WGS) entry which is preliminary data.</text>
</comment>
<gene>
    <name evidence="2" type="ORF">HLH34_04470</name>
</gene>
<organism evidence="2 3">
    <name type="scientific">Gluconacetobacter azotocaptans</name>
    <dbReference type="NCBI Taxonomy" id="142834"/>
    <lineage>
        <taxon>Bacteria</taxon>
        <taxon>Pseudomonadati</taxon>
        <taxon>Pseudomonadota</taxon>
        <taxon>Alphaproteobacteria</taxon>
        <taxon>Acetobacterales</taxon>
        <taxon>Acetobacteraceae</taxon>
        <taxon>Gluconacetobacter</taxon>
    </lineage>
</organism>
<evidence type="ECO:0000313" key="2">
    <source>
        <dbReference type="EMBL" id="MBB2189219.1"/>
    </source>
</evidence>
<dbReference type="InterPro" id="IPR053861">
    <property type="entry name" value="Phage_Mu_Gp45_N"/>
</dbReference>
<dbReference type="Proteomes" id="UP000555756">
    <property type="component" value="Unassembled WGS sequence"/>
</dbReference>
<evidence type="ECO:0000259" key="1">
    <source>
        <dbReference type="Pfam" id="PF06890"/>
    </source>
</evidence>
<dbReference type="PIRSF" id="PIRSF012337">
    <property type="entry name" value="gp45"/>
    <property type="match status" value="1"/>
</dbReference>
<dbReference type="Pfam" id="PF06890">
    <property type="entry name" value="Phage_Mu_Gp45"/>
    <property type="match status" value="1"/>
</dbReference>
<proteinExistence type="predicted"/>
<feature type="domain" description="Bacteriophage Mu Gp45 N-terminal" evidence="1">
    <location>
        <begin position="22"/>
        <end position="86"/>
    </location>
</feature>
<keyword evidence="3" id="KW-1185">Reference proteome</keyword>
<dbReference type="InterPro" id="IPR044033">
    <property type="entry name" value="GpV-like_apex"/>
</dbReference>
<dbReference type="Pfam" id="PF18946">
    <property type="entry name" value="Apex"/>
    <property type="match status" value="1"/>
</dbReference>
<dbReference type="EMBL" id="JABEQF010000003">
    <property type="protein sequence ID" value="MBB2189219.1"/>
    <property type="molecule type" value="Genomic_DNA"/>
</dbReference>
<evidence type="ECO:0000313" key="3">
    <source>
        <dbReference type="Proteomes" id="UP000555756"/>
    </source>
</evidence>
<dbReference type="RefSeq" id="WP_183118410.1">
    <property type="nucleotide sequence ID" value="NZ_JABEQF010000003.1"/>
</dbReference>
<protein>
    <submittedName>
        <fullName evidence="2">Phage baseplate assembly protein</fullName>
    </submittedName>
</protein>